<dbReference type="InterPro" id="IPR001888">
    <property type="entry name" value="Transposase_1"/>
</dbReference>
<dbReference type="Pfam" id="PF01918">
    <property type="entry name" value="Alba"/>
    <property type="match status" value="1"/>
</dbReference>
<name>A0ABQ8TA26_PERAM</name>
<feature type="domain" description="DNA/RNA-binding protein Alba-like" evidence="2">
    <location>
        <begin position="44"/>
        <end position="107"/>
    </location>
</feature>
<dbReference type="InterPro" id="IPR036882">
    <property type="entry name" value="Alba-like_dom_sf"/>
</dbReference>
<proteinExistence type="predicted"/>
<dbReference type="InterPro" id="IPR036397">
    <property type="entry name" value="RNaseH_sf"/>
</dbReference>
<dbReference type="Gene3D" id="3.30.110.20">
    <property type="entry name" value="Alba-like domain"/>
    <property type="match status" value="1"/>
</dbReference>
<gene>
    <name evidence="3" type="ORF">ANN_04289</name>
</gene>
<dbReference type="InterPro" id="IPR052709">
    <property type="entry name" value="Transposase-MT_Hybrid"/>
</dbReference>
<evidence type="ECO:0000313" key="3">
    <source>
        <dbReference type="EMBL" id="KAJ4442700.1"/>
    </source>
</evidence>
<dbReference type="SUPFAM" id="SSF82704">
    <property type="entry name" value="AlbA-like"/>
    <property type="match status" value="1"/>
</dbReference>
<dbReference type="PANTHER" id="PTHR46060:SF1">
    <property type="entry name" value="MARINER MOS1 TRANSPOSASE-LIKE PROTEIN"/>
    <property type="match status" value="1"/>
</dbReference>
<feature type="region of interest" description="Disordered" evidence="1">
    <location>
        <begin position="1"/>
        <end position="29"/>
    </location>
</feature>
<dbReference type="Pfam" id="PF01359">
    <property type="entry name" value="Transposase_1"/>
    <property type="match status" value="1"/>
</dbReference>
<organism evidence="3 4">
    <name type="scientific">Periplaneta americana</name>
    <name type="common">American cockroach</name>
    <name type="synonym">Blatta americana</name>
    <dbReference type="NCBI Taxonomy" id="6978"/>
    <lineage>
        <taxon>Eukaryota</taxon>
        <taxon>Metazoa</taxon>
        <taxon>Ecdysozoa</taxon>
        <taxon>Arthropoda</taxon>
        <taxon>Hexapoda</taxon>
        <taxon>Insecta</taxon>
        <taxon>Pterygota</taxon>
        <taxon>Neoptera</taxon>
        <taxon>Polyneoptera</taxon>
        <taxon>Dictyoptera</taxon>
        <taxon>Blattodea</taxon>
        <taxon>Blattoidea</taxon>
        <taxon>Blattidae</taxon>
        <taxon>Blattinae</taxon>
        <taxon>Periplaneta</taxon>
    </lineage>
</organism>
<dbReference type="PANTHER" id="PTHR46060">
    <property type="entry name" value="MARINER MOS1 TRANSPOSASE-LIKE PROTEIN"/>
    <property type="match status" value="1"/>
</dbReference>
<dbReference type="Gene3D" id="3.30.420.10">
    <property type="entry name" value="Ribonuclease H-like superfamily/Ribonuclease H"/>
    <property type="match status" value="2"/>
</dbReference>
<dbReference type="EMBL" id="JAJSOF020000013">
    <property type="protein sequence ID" value="KAJ4442700.1"/>
    <property type="molecule type" value="Genomic_DNA"/>
</dbReference>
<sequence length="338" mass="38988">MAESEARSNHNKGDILQRKRHRYKSDSEHVLKKRLPPRLPRRNNDVYITNKSNYQGQLSRCEKLLNDGESEIVIHGLGAAVPRAVNLALHLKSKHLGTIEVAVNTSTVDIVANHRITQGHLSIQCGISRKHVKVIIAELGFWKIWVPRMLLPHMKQKRMGICQLVLHYEQEGDEFLKNIVTGDGNWVHHFNPENKRSSLQFHHKGSHAPKKFKAVPSAGKLMLTVFWNIQGVVHMEFMPESTTINSVSAMTTEHILHLGFAVVDHPPYSPNMAPSDFHLFPKLKEYLREHLFDSDDAVQTEVRLWFRHQNETFYSDSIKKLVTHWEKCIHHQGDYVKK</sequence>
<feature type="compositionally biased region" description="Basic and acidic residues" evidence="1">
    <location>
        <begin position="1"/>
        <end position="17"/>
    </location>
</feature>
<reference evidence="3 4" key="1">
    <citation type="journal article" date="2022" name="Allergy">
        <title>Genome assembly and annotation of Periplaneta americana reveal a comprehensive cockroach allergen profile.</title>
        <authorList>
            <person name="Wang L."/>
            <person name="Xiong Q."/>
            <person name="Saelim N."/>
            <person name="Wang L."/>
            <person name="Nong W."/>
            <person name="Wan A.T."/>
            <person name="Shi M."/>
            <person name="Liu X."/>
            <person name="Cao Q."/>
            <person name="Hui J.H.L."/>
            <person name="Sookrung N."/>
            <person name="Leung T.F."/>
            <person name="Tungtrongchitr A."/>
            <person name="Tsui S.K.W."/>
        </authorList>
    </citation>
    <scope>NUCLEOTIDE SEQUENCE [LARGE SCALE GENOMIC DNA]</scope>
    <source>
        <strain evidence="3">PWHHKU_190912</strain>
    </source>
</reference>
<protein>
    <recommendedName>
        <fullName evidence="2">DNA/RNA-binding protein Alba-like domain-containing protein</fullName>
    </recommendedName>
</protein>
<evidence type="ECO:0000256" key="1">
    <source>
        <dbReference type="SAM" id="MobiDB-lite"/>
    </source>
</evidence>
<keyword evidence="4" id="KW-1185">Reference proteome</keyword>
<comment type="caution">
    <text evidence="3">The sequence shown here is derived from an EMBL/GenBank/DDBJ whole genome shotgun (WGS) entry which is preliminary data.</text>
</comment>
<evidence type="ECO:0000313" key="4">
    <source>
        <dbReference type="Proteomes" id="UP001148838"/>
    </source>
</evidence>
<dbReference type="Proteomes" id="UP001148838">
    <property type="component" value="Unassembled WGS sequence"/>
</dbReference>
<dbReference type="InterPro" id="IPR002775">
    <property type="entry name" value="DNA/RNA-bd_Alba-like"/>
</dbReference>
<evidence type="ECO:0000259" key="2">
    <source>
        <dbReference type="Pfam" id="PF01918"/>
    </source>
</evidence>
<accession>A0ABQ8TA26</accession>